<reference evidence="8" key="1">
    <citation type="submission" date="2019-12" db="EMBL/GenBank/DDBJ databases">
        <title>Ruegeria JWLKs population differentiation of coral mucus and skeleton niches.</title>
        <authorList>
            <person name="Luo D."/>
        </authorList>
    </citation>
    <scope>NUCLEOTIDE SEQUENCE</scope>
    <source>
        <strain evidence="8">HKCCD6181</strain>
    </source>
</reference>
<feature type="transmembrane region" description="Helical" evidence="6">
    <location>
        <begin position="212"/>
        <end position="230"/>
    </location>
</feature>
<evidence type="ECO:0000256" key="5">
    <source>
        <dbReference type="ARBA" id="ARBA00023136"/>
    </source>
</evidence>
<feature type="transmembrane region" description="Helical" evidence="6">
    <location>
        <begin position="62"/>
        <end position="82"/>
    </location>
</feature>
<dbReference type="Pfam" id="PF00892">
    <property type="entry name" value="EamA"/>
    <property type="match status" value="1"/>
</dbReference>
<evidence type="ECO:0000256" key="6">
    <source>
        <dbReference type="SAM" id="Phobius"/>
    </source>
</evidence>
<feature type="transmembrane region" description="Helical" evidence="6">
    <location>
        <begin position="156"/>
        <end position="177"/>
    </location>
</feature>
<feature type="transmembrane region" description="Helical" evidence="6">
    <location>
        <begin position="9"/>
        <end position="30"/>
    </location>
</feature>
<protein>
    <submittedName>
        <fullName evidence="8">EamA family transporter</fullName>
    </submittedName>
</protein>
<comment type="subcellular location">
    <subcellularLocation>
        <location evidence="1">Cell membrane</location>
        <topology evidence="1">Multi-pass membrane protein</topology>
    </subcellularLocation>
</comment>
<evidence type="ECO:0000256" key="3">
    <source>
        <dbReference type="ARBA" id="ARBA00022692"/>
    </source>
</evidence>
<evidence type="ECO:0000256" key="1">
    <source>
        <dbReference type="ARBA" id="ARBA00004651"/>
    </source>
</evidence>
<evidence type="ECO:0000256" key="4">
    <source>
        <dbReference type="ARBA" id="ARBA00022989"/>
    </source>
</evidence>
<dbReference type="Proteomes" id="UP000597886">
    <property type="component" value="Unassembled WGS sequence"/>
</dbReference>
<dbReference type="PANTHER" id="PTHR42920:SF11">
    <property type="entry name" value="INNER MEMBRANE PROTEIN YTFF"/>
    <property type="match status" value="1"/>
</dbReference>
<accession>A0AA91BZG5</accession>
<evidence type="ECO:0000256" key="2">
    <source>
        <dbReference type="ARBA" id="ARBA00022475"/>
    </source>
</evidence>
<dbReference type="PANTHER" id="PTHR42920">
    <property type="entry name" value="OS03G0707200 PROTEIN-RELATED"/>
    <property type="match status" value="1"/>
</dbReference>
<feature type="transmembrane region" description="Helical" evidence="6">
    <location>
        <begin position="94"/>
        <end position="113"/>
    </location>
</feature>
<dbReference type="InterPro" id="IPR000620">
    <property type="entry name" value="EamA_dom"/>
</dbReference>
<feature type="transmembrane region" description="Helical" evidence="6">
    <location>
        <begin position="184"/>
        <end position="206"/>
    </location>
</feature>
<gene>
    <name evidence="8" type="ORF">GS634_15615</name>
</gene>
<comment type="caution">
    <text evidence="8">The sequence shown here is derived from an EMBL/GenBank/DDBJ whole genome shotgun (WGS) entry which is preliminary data.</text>
</comment>
<feature type="domain" description="EamA" evidence="7">
    <location>
        <begin position="95"/>
        <end position="231"/>
    </location>
</feature>
<dbReference type="EMBL" id="WVRA01000006">
    <property type="protein sequence ID" value="NOE19554.1"/>
    <property type="molecule type" value="Genomic_DNA"/>
</dbReference>
<proteinExistence type="predicted"/>
<dbReference type="AlphaFoldDB" id="A0AA91BZG5"/>
<evidence type="ECO:0000259" key="7">
    <source>
        <dbReference type="Pfam" id="PF00892"/>
    </source>
</evidence>
<sequence length="245" mass="26317">MRARYGSPGLFYLAIIMTGFGAELGLRAPLIDLSDAALAILLYRIFRAIAPGLALSAMVFRLIQIVLIAVSLMGLMTGWLVLVRADILADAPALAFLLMIASNACRGLYLVLLKKWRMHPKPDEGLFVIFVVGIVVLLPFIVIHEAGTSQPLDHSWQVWGSILFIGVGMGAIYLHLINFGTNEVGVSTASLFACLVPIFVAVEAVAAKGMDIQTYQGVGGALIVSGVLIATRLHHRPKAADHPPH</sequence>
<evidence type="ECO:0000313" key="9">
    <source>
        <dbReference type="Proteomes" id="UP000597886"/>
    </source>
</evidence>
<organism evidence="8 9">
    <name type="scientific">Ruegeria atlantica</name>
    <dbReference type="NCBI Taxonomy" id="81569"/>
    <lineage>
        <taxon>Bacteria</taxon>
        <taxon>Pseudomonadati</taxon>
        <taxon>Pseudomonadota</taxon>
        <taxon>Alphaproteobacteria</taxon>
        <taxon>Rhodobacterales</taxon>
        <taxon>Roseobacteraceae</taxon>
        <taxon>Ruegeria</taxon>
    </lineage>
</organism>
<dbReference type="RefSeq" id="WP_171331123.1">
    <property type="nucleotide sequence ID" value="NZ_WVRA01000006.1"/>
</dbReference>
<dbReference type="InterPro" id="IPR051258">
    <property type="entry name" value="Diverse_Substrate_Transporter"/>
</dbReference>
<dbReference type="SUPFAM" id="SSF103481">
    <property type="entry name" value="Multidrug resistance efflux transporter EmrE"/>
    <property type="match status" value="1"/>
</dbReference>
<name>A0AA91BZG5_9RHOB</name>
<keyword evidence="5 6" id="KW-0472">Membrane</keyword>
<keyword evidence="2" id="KW-1003">Cell membrane</keyword>
<evidence type="ECO:0000313" key="8">
    <source>
        <dbReference type="EMBL" id="NOE19554.1"/>
    </source>
</evidence>
<keyword evidence="3 6" id="KW-0812">Transmembrane</keyword>
<dbReference type="GO" id="GO:0005886">
    <property type="term" value="C:plasma membrane"/>
    <property type="evidence" value="ECO:0007669"/>
    <property type="project" value="UniProtKB-SubCell"/>
</dbReference>
<dbReference type="InterPro" id="IPR037185">
    <property type="entry name" value="EmrE-like"/>
</dbReference>
<keyword evidence="4 6" id="KW-1133">Transmembrane helix</keyword>
<feature type="transmembrane region" description="Helical" evidence="6">
    <location>
        <begin position="125"/>
        <end position="144"/>
    </location>
</feature>
<feature type="transmembrane region" description="Helical" evidence="6">
    <location>
        <begin position="36"/>
        <end position="55"/>
    </location>
</feature>